<dbReference type="EMBL" id="ACQA01000002">
    <property type="protein sequence ID" value="EEQ93966.1"/>
    <property type="molecule type" value="Genomic_DNA"/>
</dbReference>
<reference evidence="9 10" key="1">
    <citation type="submission" date="2009-05" db="EMBL/GenBank/DDBJ databases">
        <authorList>
            <person name="Setubal J.C."/>
            <person name="Boyle S."/>
            <person name="Crasta O.R."/>
            <person name="Gillespie J.J."/>
            <person name="Kenyon R.W."/>
            <person name="Lu J."/>
            <person name="Mane S."/>
            <person name="Nagrani S."/>
            <person name="Shallom J.M."/>
            <person name="Shallom S."/>
            <person name="Shukla M."/>
            <person name="Snyder E.E."/>
            <person name="Sobral B.W."/>
            <person name="Wattam A.R."/>
            <person name="Will R."/>
            <person name="Williams K."/>
            <person name="Yoo H."/>
            <person name="Munk C."/>
            <person name="Tapia R."/>
            <person name="Green L."/>
            <person name="Rogers Y."/>
            <person name="Detter J.C."/>
            <person name="Bruce D."/>
            <person name="Brettin T.S."/>
            <person name="Tsolis R."/>
        </authorList>
    </citation>
    <scope>NUCLEOTIDE SEQUENCE [LARGE SCALE GENOMIC DNA]</scope>
    <source>
        <strain evidence="9 10">LMG 3301</strain>
    </source>
</reference>
<evidence type="ECO:0000256" key="5">
    <source>
        <dbReference type="NCBIfam" id="TIGR00112"/>
    </source>
</evidence>
<dbReference type="Pfam" id="PF03807">
    <property type="entry name" value="F420_oxidored"/>
    <property type="match status" value="1"/>
</dbReference>
<dbReference type="Gene3D" id="3.40.50.720">
    <property type="entry name" value="NAD(P)-binding Rossmann-like Domain"/>
    <property type="match status" value="1"/>
</dbReference>
<keyword evidence="3 4" id="KW-0560">Oxidoreductase</keyword>
<keyword evidence="2 4" id="KW-0521">NADP</keyword>
<dbReference type="InterPro" id="IPR036291">
    <property type="entry name" value="NAD(P)-bd_dom_sf"/>
</dbReference>
<dbReference type="InterPro" id="IPR029036">
    <property type="entry name" value="P5CR_dimer"/>
</dbReference>
<name>C4WNL1_9HYPH</name>
<dbReference type="GO" id="GO:0005737">
    <property type="term" value="C:cytoplasm"/>
    <property type="evidence" value="ECO:0007669"/>
    <property type="project" value="UniProtKB-SubCell"/>
</dbReference>
<dbReference type="GO" id="GO:0055129">
    <property type="term" value="P:L-proline biosynthetic process"/>
    <property type="evidence" value="ECO:0007669"/>
    <property type="project" value="UniProtKB-UniRule"/>
</dbReference>
<dbReference type="InterPro" id="IPR000304">
    <property type="entry name" value="Pyrroline-COOH_reductase"/>
</dbReference>
<dbReference type="GO" id="GO:0004735">
    <property type="term" value="F:pyrroline-5-carboxylate reductase activity"/>
    <property type="evidence" value="ECO:0007669"/>
    <property type="project" value="UniProtKB-UniRule"/>
</dbReference>
<protein>
    <recommendedName>
        <fullName evidence="4 5">Pyrroline-5-carboxylate reductase</fullName>
        <shortName evidence="4">P5C reductase</shortName>
        <shortName evidence="4">P5CR</shortName>
        <ecNumber evidence="4 5">1.5.1.2</ecNumber>
    </recommendedName>
    <alternativeName>
        <fullName evidence="4">PCA reductase</fullName>
    </alternativeName>
</protein>
<keyword evidence="4" id="KW-0028">Amino-acid biosynthesis</keyword>
<dbReference type="Pfam" id="PF14748">
    <property type="entry name" value="P5CR_dimer"/>
    <property type="match status" value="1"/>
</dbReference>
<gene>
    <name evidence="4 9" type="primary">proC</name>
    <name evidence="9" type="ORF">OINT_2001164</name>
</gene>
<evidence type="ECO:0000256" key="1">
    <source>
        <dbReference type="ARBA" id="ARBA00005525"/>
    </source>
</evidence>
<keyword evidence="4" id="KW-0963">Cytoplasm</keyword>
<evidence type="ECO:0000256" key="3">
    <source>
        <dbReference type="ARBA" id="ARBA00023002"/>
    </source>
</evidence>
<dbReference type="HOGENOM" id="CLU_042344_0_1_5"/>
<evidence type="ECO:0000259" key="8">
    <source>
        <dbReference type="Pfam" id="PF14748"/>
    </source>
</evidence>
<dbReference type="NCBIfam" id="TIGR00112">
    <property type="entry name" value="proC"/>
    <property type="match status" value="1"/>
</dbReference>
<organism evidence="9 10">
    <name type="scientific">Brucella intermedia LMG 3301</name>
    <dbReference type="NCBI Taxonomy" id="641118"/>
    <lineage>
        <taxon>Bacteria</taxon>
        <taxon>Pseudomonadati</taxon>
        <taxon>Pseudomonadota</taxon>
        <taxon>Alphaproteobacteria</taxon>
        <taxon>Hyphomicrobiales</taxon>
        <taxon>Brucellaceae</taxon>
        <taxon>Brucella/Ochrobactrum group</taxon>
        <taxon>Brucella</taxon>
    </lineage>
</organism>
<dbReference type="AlphaFoldDB" id="C4WNL1"/>
<feature type="binding site" evidence="6">
    <location>
        <begin position="93"/>
        <end position="96"/>
    </location>
    <ligand>
        <name>NADP(+)</name>
        <dbReference type="ChEBI" id="CHEBI:58349"/>
    </ligand>
</feature>
<comment type="catalytic activity">
    <reaction evidence="4">
        <text>L-proline + NADP(+) = (S)-1-pyrroline-5-carboxylate + NADPH + 2 H(+)</text>
        <dbReference type="Rhea" id="RHEA:14109"/>
        <dbReference type="ChEBI" id="CHEBI:15378"/>
        <dbReference type="ChEBI" id="CHEBI:17388"/>
        <dbReference type="ChEBI" id="CHEBI:57783"/>
        <dbReference type="ChEBI" id="CHEBI:58349"/>
        <dbReference type="ChEBI" id="CHEBI:60039"/>
        <dbReference type="EC" id="1.5.1.2"/>
    </reaction>
</comment>
<dbReference type="InterPro" id="IPR008927">
    <property type="entry name" value="6-PGluconate_DH-like_C_sf"/>
</dbReference>
<dbReference type="GO" id="GO:0016757">
    <property type="term" value="F:glycosyltransferase activity"/>
    <property type="evidence" value="ECO:0007669"/>
    <property type="project" value="UniProtKB-KW"/>
</dbReference>
<dbReference type="PANTHER" id="PTHR11645:SF0">
    <property type="entry name" value="PYRROLINE-5-CARBOXYLATE REDUCTASE 3"/>
    <property type="match status" value="1"/>
</dbReference>
<evidence type="ECO:0000256" key="2">
    <source>
        <dbReference type="ARBA" id="ARBA00022857"/>
    </source>
</evidence>
<dbReference type="SUPFAM" id="SSF51735">
    <property type="entry name" value="NAD(P)-binding Rossmann-fold domains"/>
    <property type="match status" value="1"/>
</dbReference>
<evidence type="ECO:0000256" key="6">
    <source>
        <dbReference type="PIRSR" id="PIRSR000193-1"/>
    </source>
</evidence>
<keyword evidence="9" id="KW-0808">Transferase</keyword>
<dbReference type="SUPFAM" id="SSF48179">
    <property type="entry name" value="6-phosphogluconate dehydrogenase C-terminal domain-like"/>
    <property type="match status" value="1"/>
</dbReference>
<accession>C4WNL1</accession>
<evidence type="ECO:0000313" key="9">
    <source>
        <dbReference type="EMBL" id="EEQ93966.1"/>
    </source>
</evidence>
<evidence type="ECO:0000313" key="10">
    <source>
        <dbReference type="Proteomes" id="UP000004386"/>
    </source>
</evidence>
<dbReference type="HAMAP" id="MF_01925">
    <property type="entry name" value="P5C_reductase"/>
    <property type="match status" value="1"/>
</dbReference>
<sequence>MRSPARRRYTMLQTNSKGGTINMHDTVILVGCGNMGFAMLKGWLDSGILKAKDVYVVEPTEALRDRAAGAGVHAFADADALPGDLKPRMVLVAVKPQVMAKVLPAYKRFASAATFVSVAAGIPVALFESELGQDAAVLRCMPNTPAAIGKGMLVTYKNANVSDEDEAFIARLLETSGKVARVDEEALMDAVTAVSGSGPAYVFHFIEALTDAGVTAGLPRETAALLAMQTVMGAGALADASTDTPSKLREQVTSPNGTTAAALEVLMGGDRLKTLVAEAVEAARKRSVELGKA</sequence>
<keyword evidence="9" id="KW-0328">Glycosyltransferase</keyword>
<dbReference type="PIRSF" id="PIRSF000193">
    <property type="entry name" value="Pyrrol-5-carb_rd"/>
    <property type="match status" value="1"/>
</dbReference>
<comment type="similarity">
    <text evidence="1 4">Belongs to the pyrroline-5-carboxylate reductase family.</text>
</comment>
<comment type="subcellular location">
    <subcellularLocation>
        <location evidence="4">Cytoplasm</location>
    </subcellularLocation>
</comment>
<proteinExistence type="inferred from homology"/>
<comment type="function">
    <text evidence="4">Catalyzes the reduction of 1-pyrroline-5-carboxylate (PCA) to L-proline.</text>
</comment>
<comment type="pathway">
    <text evidence="4">Amino-acid biosynthesis; L-proline biosynthesis; L-proline from L-glutamate 5-semialdehyde: step 1/1.</text>
</comment>
<feature type="domain" description="Pyrroline-5-carboxylate reductase dimerisation" evidence="8">
    <location>
        <begin position="185"/>
        <end position="290"/>
    </location>
</feature>
<keyword evidence="4" id="KW-0641">Proline biosynthesis</keyword>
<comment type="catalytic activity">
    <reaction evidence="4">
        <text>L-proline + NAD(+) = (S)-1-pyrroline-5-carboxylate + NADH + 2 H(+)</text>
        <dbReference type="Rhea" id="RHEA:14105"/>
        <dbReference type="ChEBI" id="CHEBI:15378"/>
        <dbReference type="ChEBI" id="CHEBI:17388"/>
        <dbReference type="ChEBI" id="CHEBI:57540"/>
        <dbReference type="ChEBI" id="CHEBI:57945"/>
        <dbReference type="ChEBI" id="CHEBI:60039"/>
        <dbReference type="EC" id="1.5.1.2"/>
    </reaction>
</comment>
<dbReference type="UniPathway" id="UPA00098">
    <property type="reaction ID" value="UER00361"/>
</dbReference>
<dbReference type="Proteomes" id="UP000004386">
    <property type="component" value="Unassembled WGS sequence"/>
</dbReference>
<dbReference type="EC" id="1.5.1.2" evidence="4 5"/>
<evidence type="ECO:0000256" key="4">
    <source>
        <dbReference type="HAMAP-Rule" id="MF_01925"/>
    </source>
</evidence>
<dbReference type="Gene3D" id="1.10.3730.10">
    <property type="entry name" value="ProC C-terminal domain-like"/>
    <property type="match status" value="1"/>
</dbReference>
<evidence type="ECO:0000259" key="7">
    <source>
        <dbReference type="Pfam" id="PF03807"/>
    </source>
</evidence>
<dbReference type="FunFam" id="1.10.3730.10:FF:000001">
    <property type="entry name" value="Pyrroline-5-carboxylate reductase"/>
    <property type="match status" value="1"/>
</dbReference>
<comment type="caution">
    <text evidence="9">The sequence shown here is derived from an EMBL/GenBank/DDBJ whole genome shotgun (WGS) entry which is preliminary data.</text>
</comment>
<dbReference type="InterPro" id="IPR028939">
    <property type="entry name" value="P5C_Rdtase_cat_N"/>
</dbReference>
<feature type="domain" description="Pyrroline-5-carboxylate reductase catalytic N-terminal" evidence="7">
    <location>
        <begin position="28"/>
        <end position="121"/>
    </location>
</feature>
<dbReference type="PANTHER" id="PTHR11645">
    <property type="entry name" value="PYRROLINE-5-CARBOXYLATE REDUCTASE"/>
    <property type="match status" value="1"/>
</dbReference>